<protein>
    <recommendedName>
        <fullName evidence="9">Vesicle transport v-SNARE N-terminal domain-containing protein</fullName>
    </recommendedName>
</protein>
<name>A0AAD5JWK9_ACENE</name>
<dbReference type="Pfam" id="PF05008">
    <property type="entry name" value="V-SNARE"/>
    <property type="match status" value="1"/>
</dbReference>
<dbReference type="PANTHER" id="PTHR31444">
    <property type="entry name" value="OS11G0490100 PROTEIN"/>
    <property type="match status" value="1"/>
</dbReference>
<dbReference type="GO" id="GO:0000139">
    <property type="term" value="C:Golgi membrane"/>
    <property type="evidence" value="ECO:0007669"/>
    <property type="project" value="UniProtKB-SubCell"/>
</dbReference>
<evidence type="ECO:0000313" key="11">
    <source>
        <dbReference type="Proteomes" id="UP001064489"/>
    </source>
</evidence>
<evidence type="ECO:0000259" key="9">
    <source>
        <dbReference type="Pfam" id="PF05008"/>
    </source>
</evidence>
<dbReference type="SUPFAM" id="SSF47661">
    <property type="entry name" value="t-snare proteins"/>
    <property type="match status" value="1"/>
</dbReference>
<keyword evidence="3 8" id="KW-0812">Transmembrane</keyword>
<sequence>MRSKTSPYSSINIKFILICAFFLLLLIFILITNNPSSFSSQQTTEIHMISNSSESTKEPVPDSATVLACDPSLDPLTIQTCNKIPPSLAHALVHYATTNITPQQTLKEISVSLGVLEKKSPCNFLVFGLGHDSLMWTALNHGGRTVFLEEDKSWIELIQAKLPALESYHVEYNTKLTQADELMEIGMGEEDCKLVSDPRFSKCQLSLKGFPSEIYDTEWDLIMVDAPTGYFEGAPGRMSAIYTAGLMARNRENGETDVFVHDVDRKVEDQFSNAFLCQGYFREQEGRIRHFTIPSHRARLGCSTVLLPAKVVQALNLNFEDIHSHVQAQQRFNGGTGIGPNYGSSVSDEQKSQIYKFHRDEKKEKVLEKKSRLDDAEVLIRKMDLEARSLQPSVKVMLLAKLRGYKSDLNQLKREFKRLLSPDAN</sequence>
<dbReference type="GO" id="GO:0016192">
    <property type="term" value="P:vesicle-mediated transport"/>
    <property type="evidence" value="ECO:0007669"/>
    <property type="project" value="InterPro"/>
</dbReference>
<organism evidence="10 11">
    <name type="scientific">Acer negundo</name>
    <name type="common">Box elder</name>
    <dbReference type="NCBI Taxonomy" id="4023"/>
    <lineage>
        <taxon>Eukaryota</taxon>
        <taxon>Viridiplantae</taxon>
        <taxon>Streptophyta</taxon>
        <taxon>Embryophyta</taxon>
        <taxon>Tracheophyta</taxon>
        <taxon>Spermatophyta</taxon>
        <taxon>Magnoliopsida</taxon>
        <taxon>eudicotyledons</taxon>
        <taxon>Gunneridae</taxon>
        <taxon>Pentapetalae</taxon>
        <taxon>rosids</taxon>
        <taxon>malvids</taxon>
        <taxon>Sapindales</taxon>
        <taxon>Sapindaceae</taxon>
        <taxon>Hippocastanoideae</taxon>
        <taxon>Acereae</taxon>
        <taxon>Acer</taxon>
    </lineage>
</organism>
<evidence type="ECO:0000256" key="4">
    <source>
        <dbReference type="ARBA" id="ARBA00022927"/>
    </source>
</evidence>
<keyword evidence="4" id="KW-0653">Protein transport</keyword>
<gene>
    <name evidence="10" type="ORF">LWI28_013906</name>
</gene>
<dbReference type="InterPro" id="IPR006514">
    <property type="entry name" value="IRX15/GXM/AGM"/>
</dbReference>
<accession>A0AAD5JWK9</accession>
<reference evidence="10" key="1">
    <citation type="journal article" date="2022" name="Plant J.">
        <title>Strategies of tolerance reflected in two North American maple genomes.</title>
        <authorList>
            <person name="McEvoy S.L."/>
            <person name="Sezen U.U."/>
            <person name="Trouern-Trend A."/>
            <person name="McMahon S.M."/>
            <person name="Schaberg P.G."/>
            <person name="Yang J."/>
            <person name="Wegrzyn J.L."/>
            <person name="Swenson N.G."/>
        </authorList>
    </citation>
    <scope>NUCLEOTIDE SEQUENCE</scope>
    <source>
        <strain evidence="10">91603</strain>
    </source>
</reference>
<dbReference type="Proteomes" id="UP001064489">
    <property type="component" value="Chromosome 9"/>
</dbReference>
<comment type="caution">
    <text evidence="10">The sequence shown here is derived from an EMBL/GenBank/DDBJ whole genome shotgun (WGS) entry which is preliminary data.</text>
</comment>
<comment type="subcellular location">
    <subcellularLocation>
        <location evidence="1">Golgi apparatus membrane</location>
        <topology evidence="1">Single-pass membrane protein</topology>
    </subcellularLocation>
</comment>
<comment type="similarity">
    <text evidence="2">Belongs to the VTI1 family.</text>
</comment>
<evidence type="ECO:0000256" key="5">
    <source>
        <dbReference type="ARBA" id="ARBA00022989"/>
    </source>
</evidence>
<dbReference type="GO" id="GO:0045492">
    <property type="term" value="P:xylan biosynthetic process"/>
    <property type="evidence" value="ECO:0007669"/>
    <property type="project" value="InterPro"/>
</dbReference>
<proteinExistence type="inferred from homology"/>
<keyword evidence="4" id="KW-0813">Transport</keyword>
<evidence type="ECO:0000256" key="8">
    <source>
        <dbReference type="SAM" id="Phobius"/>
    </source>
</evidence>
<dbReference type="Gene3D" id="1.20.58.400">
    <property type="entry name" value="t-snare proteins"/>
    <property type="match status" value="1"/>
</dbReference>
<evidence type="ECO:0000313" key="10">
    <source>
        <dbReference type="EMBL" id="KAI9200837.1"/>
    </source>
</evidence>
<evidence type="ECO:0000256" key="7">
    <source>
        <dbReference type="ARBA" id="ARBA00023136"/>
    </source>
</evidence>
<evidence type="ECO:0000256" key="1">
    <source>
        <dbReference type="ARBA" id="ARBA00004194"/>
    </source>
</evidence>
<evidence type="ECO:0000256" key="6">
    <source>
        <dbReference type="ARBA" id="ARBA00023034"/>
    </source>
</evidence>
<feature type="domain" description="Vesicle transport v-SNARE N-terminal" evidence="9">
    <location>
        <begin position="352"/>
        <end position="419"/>
    </location>
</feature>
<dbReference type="AlphaFoldDB" id="A0AAD5JWK9"/>
<dbReference type="NCBIfam" id="TIGR01627">
    <property type="entry name" value="A_thal_3515"/>
    <property type="match status" value="1"/>
</dbReference>
<keyword evidence="6" id="KW-0333">Golgi apparatus</keyword>
<dbReference type="GO" id="GO:0006886">
    <property type="term" value="P:intracellular protein transport"/>
    <property type="evidence" value="ECO:0007669"/>
    <property type="project" value="InterPro"/>
</dbReference>
<keyword evidence="5 8" id="KW-1133">Transmembrane helix</keyword>
<dbReference type="InterPro" id="IPR007705">
    <property type="entry name" value="Vesicle_trsprt_v-SNARE_N"/>
</dbReference>
<evidence type="ECO:0000256" key="3">
    <source>
        <dbReference type="ARBA" id="ARBA00022692"/>
    </source>
</evidence>
<evidence type="ECO:0000256" key="2">
    <source>
        <dbReference type="ARBA" id="ARBA00006108"/>
    </source>
</evidence>
<feature type="transmembrane region" description="Helical" evidence="8">
    <location>
        <begin position="12"/>
        <end position="31"/>
    </location>
</feature>
<dbReference type="EMBL" id="JAJSOW010000001">
    <property type="protein sequence ID" value="KAI9200837.1"/>
    <property type="molecule type" value="Genomic_DNA"/>
</dbReference>
<reference evidence="10" key="2">
    <citation type="submission" date="2023-02" db="EMBL/GenBank/DDBJ databases">
        <authorList>
            <person name="Swenson N.G."/>
            <person name="Wegrzyn J.L."/>
            <person name="Mcevoy S.L."/>
        </authorList>
    </citation>
    <scope>NUCLEOTIDE SEQUENCE</scope>
    <source>
        <strain evidence="10">91603</strain>
        <tissue evidence="10">Leaf</tissue>
    </source>
</reference>
<dbReference type="InterPro" id="IPR010989">
    <property type="entry name" value="SNARE"/>
</dbReference>
<keyword evidence="11" id="KW-1185">Reference proteome</keyword>
<dbReference type="Pfam" id="PF21729">
    <property type="entry name" value="IRX15_IRX15L_GXM"/>
    <property type="match status" value="1"/>
</dbReference>
<keyword evidence="7 8" id="KW-0472">Membrane</keyword>
<dbReference type="InterPro" id="IPR038407">
    <property type="entry name" value="v-SNARE_N_sf"/>
</dbReference>